<dbReference type="EMBL" id="QGKW02001940">
    <property type="protein sequence ID" value="KAF2557231.1"/>
    <property type="molecule type" value="Genomic_DNA"/>
</dbReference>
<sequence length="89" mass="10218">MEPSRSREHNQSRQSEGDHSEAKRKRAVEREGVASGRRRWPLVEKLSVLLSSFCQKWFLKPLSFGLTVEKLESDNNSCIAVFPSNRLTT</sequence>
<protein>
    <submittedName>
        <fullName evidence="2">Uncharacterized protein</fullName>
    </submittedName>
</protein>
<comment type="caution">
    <text evidence="2">The sequence shown here is derived from an EMBL/GenBank/DDBJ whole genome shotgun (WGS) entry which is preliminary data.</text>
</comment>
<proteinExistence type="predicted"/>
<feature type="region of interest" description="Disordered" evidence="1">
    <location>
        <begin position="1"/>
        <end position="35"/>
    </location>
</feature>
<dbReference type="AlphaFoldDB" id="A0A8S9HDD7"/>
<organism evidence="2 3">
    <name type="scientific">Brassica cretica</name>
    <name type="common">Mustard</name>
    <dbReference type="NCBI Taxonomy" id="69181"/>
    <lineage>
        <taxon>Eukaryota</taxon>
        <taxon>Viridiplantae</taxon>
        <taxon>Streptophyta</taxon>
        <taxon>Embryophyta</taxon>
        <taxon>Tracheophyta</taxon>
        <taxon>Spermatophyta</taxon>
        <taxon>Magnoliopsida</taxon>
        <taxon>eudicotyledons</taxon>
        <taxon>Gunneridae</taxon>
        <taxon>Pentapetalae</taxon>
        <taxon>rosids</taxon>
        <taxon>malvids</taxon>
        <taxon>Brassicales</taxon>
        <taxon>Brassicaceae</taxon>
        <taxon>Brassiceae</taxon>
        <taxon>Brassica</taxon>
    </lineage>
</organism>
<feature type="compositionally biased region" description="Basic and acidic residues" evidence="1">
    <location>
        <begin position="1"/>
        <end position="21"/>
    </location>
</feature>
<dbReference type="Proteomes" id="UP000712281">
    <property type="component" value="Unassembled WGS sequence"/>
</dbReference>
<name>A0A8S9HDD7_BRACR</name>
<accession>A0A8S9HDD7</accession>
<evidence type="ECO:0000256" key="1">
    <source>
        <dbReference type="SAM" id="MobiDB-lite"/>
    </source>
</evidence>
<reference evidence="2" key="1">
    <citation type="submission" date="2019-12" db="EMBL/GenBank/DDBJ databases">
        <title>Genome sequencing and annotation of Brassica cretica.</title>
        <authorList>
            <person name="Studholme D.J."/>
            <person name="Sarris P.F."/>
        </authorList>
    </citation>
    <scope>NUCLEOTIDE SEQUENCE</scope>
    <source>
        <strain evidence="2">PFS-001/15</strain>
        <tissue evidence="2">Leaf</tissue>
    </source>
</reference>
<evidence type="ECO:0000313" key="3">
    <source>
        <dbReference type="Proteomes" id="UP000712281"/>
    </source>
</evidence>
<gene>
    <name evidence="2" type="ORF">F2Q68_00013029</name>
</gene>
<evidence type="ECO:0000313" key="2">
    <source>
        <dbReference type="EMBL" id="KAF2557231.1"/>
    </source>
</evidence>